<organism evidence="2 3">
    <name type="scientific">Rhynchospora tenuis</name>
    <dbReference type="NCBI Taxonomy" id="198213"/>
    <lineage>
        <taxon>Eukaryota</taxon>
        <taxon>Viridiplantae</taxon>
        <taxon>Streptophyta</taxon>
        <taxon>Embryophyta</taxon>
        <taxon>Tracheophyta</taxon>
        <taxon>Spermatophyta</taxon>
        <taxon>Magnoliopsida</taxon>
        <taxon>Liliopsida</taxon>
        <taxon>Poales</taxon>
        <taxon>Cyperaceae</taxon>
        <taxon>Cyperoideae</taxon>
        <taxon>Rhynchosporeae</taxon>
        <taxon>Rhynchospora</taxon>
    </lineage>
</organism>
<proteinExistence type="predicted"/>
<feature type="compositionally biased region" description="Basic residues" evidence="1">
    <location>
        <begin position="37"/>
        <end position="54"/>
    </location>
</feature>
<dbReference type="AlphaFoldDB" id="A0AAD6ESP7"/>
<name>A0AAD6ESP7_9POAL</name>
<feature type="region of interest" description="Disordered" evidence="1">
    <location>
        <begin position="37"/>
        <end position="61"/>
    </location>
</feature>
<dbReference type="PANTHER" id="PTHR37234">
    <property type="entry name" value="OS03G0319200 PROTEIN"/>
    <property type="match status" value="1"/>
</dbReference>
<feature type="region of interest" description="Disordered" evidence="1">
    <location>
        <begin position="74"/>
        <end position="109"/>
    </location>
</feature>
<gene>
    <name evidence="2" type="ORF">LUZ61_003422</name>
</gene>
<evidence type="ECO:0008006" key="4">
    <source>
        <dbReference type="Google" id="ProtNLM"/>
    </source>
</evidence>
<evidence type="ECO:0000313" key="3">
    <source>
        <dbReference type="Proteomes" id="UP001210211"/>
    </source>
</evidence>
<accession>A0AAD6ESP7</accession>
<sequence length="357" mass="40417">MGSVETIQGCSSCRGSRHSSQKRSVGCMSGILHLLTRHNRHSQKRLSPAPKKHNPVNTPSKASIIQATEPTKIANPLPKRSSCEVPRSPTIPQELRRLSAGSPDSPRRSSVVVARLMGLDMAVPQMPAPESAAEKRRRLLGALEKCDEDLKALRRIIDVVRLAEVRMKTLDTVGLIGDKGNEGADLQKEVEVERQSPNSVLDTIYSPRFRSKRSDINEIQSCNVAAGSRIVKPSRMGVIFGDHPKNAKDDTEQERIHHHRPLVNEGIPRTFTWKEITNSALRDWHIRHNKSHPTAFSVEEIWEAASSEERRELDRIEVMLEWGIFGDLVEEVIMELYFCFNKLSVTLRRTCRKRLYF</sequence>
<evidence type="ECO:0000256" key="1">
    <source>
        <dbReference type="SAM" id="MobiDB-lite"/>
    </source>
</evidence>
<reference evidence="2 3" key="1">
    <citation type="journal article" date="2022" name="Cell">
        <title>Repeat-based holocentromeres influence genome architecture and karyotype evolution.</title>
        <authorList>
            <person name="Hofstatter P.G."/>
            <person name="Thangavel G."/>
            <person name="Lux T."/>
            <person name="Neumann P."/>
            <person name="Vondrak T."/>
            <person name="Novak P."/>
            <person name="Zhang M."/>
            <person name="Costa L."/>
            <person name="Castellani M."/>
            <person name="Scott A."/>
            <person name="Toegelov H."/>
            <person name="Fuchs J."/>
            <person name="Mata-Sucre Y."/>
            <person name="Dias Y."/>
            <person name="Vanzela A.L.L."/>
            <person name="Huettel B."/>
            <person name="Almeida C.C.S."/>
            <person name="Simkova H."/>
            <person name="Souza G."/>
            <person name="Pedrosa-Harand A."/>
            <person name="Macas J."/>
            <person name="Mayer K.F.X."/>
            <person name="Houben A."/>
            <person name="Marques A."/>
        </authorList>
    </citation>
    <scope>NUCLEOTIDE SEQUENCE [LARGE SCALE GENOMIC DNA]</scope>
    <source>
        <strain evidence="2">RhyTen1mFocal</strain>
    </source>
</reference>
<evidence type="ECO:0000313" key="2">
    <source>
        <dbReference type="EMBL" id="KAJ3699717.1"/>
    </source>
</evidence>
<dbReference type="PANTHER" id="PTHR37234:SF1">
    <property type="entry name" value="OS03G0319200 PROTEIN"/>
    <property type="match status" value="1"/>
</dbReference>
<dbReference type="Proteomes" id="UP001210211">
    <property type="component" value="Unassembled WGS sequence"/>
</dbReference>
<comment type="caution">
    <text evidence="2">The sequence shown here is derived from an EMBL/GenBank/DDBJ whole genome shotgun (WGS) entry which is preliminary data.</text>
</comment>
<feature type="region of interest" description="Disordered" evidence="1">
    <location>
        <begin position="1"/>
        <end position="24"/>
    </location>
</feature>
<dbReference type="EMBL" id="JAMRDG010000001">
    <property type="protein sequence ID" value="KAJ3699717.1"/>
    <property type="molecule type" value="Genomic_DNA"/>
</dbReference>
<protein>
    <recommendedName>
        <fullName evidence="4">DUF3741 domain-containing protein</fullName>
    </recommendedName>
</protein>
<keyword evidence="3" id="KW-1185">Reference proteome</keyword>